<keyword evidence="2" id="KW-1185">Reference proteome</keyword>
<sequence>MTDLGVWYTQQIDDVASALRDSFEAMVIDQAVEEVVGFGIISDPTDFTCTQAVNLKANLDAHMRQYVELGLGDATMAARAGMWRPGNWAKFG</sequence>
<protein>
    <submittedName>
        <fullName evidence="1">Uncharacterized protein</fullName>
    </submittedName>
</protein>
<dbReference type="EMBL" id="VFOR01000002">
    <property type="protein sequence ID" value="TQL58459.1"/>
    <property type="molecule type" value="Genomic_DNA"/>
</dbReference>
<reference evidence="1 2" key="1">
    <citation type="submission" date="2019-06" db="EMBL/GenBank/DDBJ databases">
        <title>Sequencing the genomes of 1000 actinobacteria strains.</title>
        <authorList>
            <person name="Klenk H.-P."/>
        </authorList>
    </citation>
    <scope>NUCLEOTIDE SEQUENCE [LARGE SCALE GENOMIC DNA]</scope>
    <source>
        <strain evidence="1 2">DSM 8251</strain>
    </source>
</reference>
<feature type="non-terminal residue" evidence="1">
    <location>
        <position position="92"/>
    </location>
</feature>
<gene>
    <name evidence="1" type="ORF">FB460_2322</name>
</gene>
<dbReference type="RefSeq" id="WP_142094241.1">
    <property type="nucleotide sequence ID" value="NZ_VFOR01000002.1"/>
</dbReference>
<name>A0A542ZDV2_9ACTN</name>
<evidence type="ECO:0000313" key="2">
    <source>
        <dbReference type="Proteomes" id="UP000316196"/>
    </source>
</evidence>
<evidence type="ECO:0000313" key="1">
    <source>
        <dbReference type="EMBL" id="TQL58459.1"/>
    </source>
</evidence>
<dbReference type="Proteomes" id="UP000316196">
    <property type="component" value="Unassembled WGS sequence"/>
</dbReference>
<dbReference type="AlphaFoldDB" id="A0A542ZDV2"/>
<proteinExistence type="predicted"/>
<accession>A0A542ZDV2</accession>
<organism evidence="1 2">
    <name type="scientific">Propioniferax innocua</name>
    <dbReference type="NCBI Taxonomy" id="1753"/>
    <lineage>
        <taxon>Bacteria</taxon>
        <taxon>Bacillati</taxon>
        <taxon>Actinomycetota</taxon>
        <taxon>Actinomycetes</taxon>
        <taxon>Propionibacteriales</taxon>
        <taxon>Propionibacteriaceae</taxon>
        <taxon>Propioniferax</taxon>
    </lineage>
</organism>
<comment type="caution">
    <text evidence="1">The sequence shown here is derived from an EMBL/GenBank/DDBJ whole genome shotgun (WGS) entry which is preliminary data.</text>
</comment>